<dbReference type="Pfam" id="PF00390">
    <property type="entry name" value="malic"/>
    <property type="match status" value="1"/>
</dbReference>
<organism evidence="7 8">
    <name type="scientific">Diploptera punctata</name>
    <name type="common">Pacific beetle cockroach</name>
    <dbReference type="NCBI Taxonomy" id="6984"/>
    <lineage>
        <taxon>Eukaryota</taxon>
        <taxon>Metazoa</taxon>
        <taxon>Ecdysozoa</taxon>
        <taxon>Arthropoda</taxon>
        <taxon>Hexapoda</taxon>
        <taxon>Insecta</taxon>
        <taxon>Pterygota</taxon>
        <taxon>Neoptera</taxon>
        <taxon>Polyneoptera</taxon>
        <taxon>Dictyoptera</taxon>
        <taxon>Blattodea</taxon>
        <taxon>Blaberoidea</taxon>
        <taxon>Blaberidae</taxon>
        <taxon>Diplopterinae</taxon>
        <taxon>Diploptera</taxon>
    </lineage>
</organism>
<dbReference type="InterPro" id="IPR001891">
    <property type="entry name" value="Malic_OxRdtase"/>
</dbReference>
<dbReference type="Gene3D" id="3.40.50.720">
    <property type="entry name" value="NAD(P)-binding Rossmann-like Domain"/>
    <property type="match status" value="1"/>
</dbReference>
<comment type="similarity">
    <text evidence="1">Belongs to the malic enzymes family.</text>
</comment>
<dbReference type="SMART" id="SM01274">
    <property type="entry name" value="malic"/>
    <property type="match status" value="1"/>
</dbReference>
<dbReference type="PANTHER" id="PTHR23406">
    <property type="entry name" value="MALIC ENZYME-RELATED"/>
    <property type="match status" value="1"/>
</dbReference>
<dbReference type="PANTHER" id="PTHR23406:SF34">
    <property type="entry name" value="NAD-DEPENDENT MALIC ENZYME, MITOCHONDRIAL"/>
    <property type="match status" value="1"/>
</dbReference>
<dbReference type="EMBL" id="JASPKZ010006841">
    <property type="protein sequence ID" value="KAJ9586788.1"/>
    <property type="molecule type" value="Genomic_DNA"/>
</dbReference>
<sequence length="533" mass="61357">MSDLEDFDHVFGIHGEEEFDRVYQRIQLEEQENRRNIACRRRVCIRILQHRGLLTIKQRRNHHQNRSYHRVGSDILIPGLVKGIGHLYDSTLNKGLAFTIEERQKLGIHGLLPPAVLSPDDQVELAKTAINQYETDDQKYVYLQDLQIRNERLYYRILIENMETFLPIIFSPTMKLACTQLNIVYRRPRGIYISIFDRGHCLDILNNWYEHLNNKWYIGIRKKRASNEQEAELLDEFVTAAHRRFGDKLITHFEDFNTSISVSLMEKHRHKYCVFSGDIHVPGCLILSGLISAMKNNNTKLSENRILFLCTLQHASLGTAELCIEQMMGEGLMRDDALSRIWMMDRHGLLVKGREHLKGHMKNYVKDMEPMDDLLEVIKKVQPTMLIGLSRKQDAFTPDVLSEMAKLNDRPIIFAMGNPCGKPECNIENAFKHTEGRVLFACNEMIGSVTVDEKTYHIANANNAMIFPGLVLGAMLCGIQIITDDILVHVASTLSDFLTYSEIDEGKLYPPIRGLPDYANKIAEVVIRKGYEK</sequence>
<feature type="binding site" evidence="4">
    <location>
        <position position="255"/>
    </location>
    <ligand>
        <name>a divalent metal cation</name>
        <dbReference type="ChEBI" id="CHEBI:60240"/>
    </ligand>
</feature>
<feature type="binding site" evidence="4">
    <location>
        <position position="254"/>
    </location>
    <ligand>
        <name>a divalent metal cation</name>
        <dbReference type="ChEBI" id="CHEBI:60240"/>
    </ligand>
</feature>
<dbReference type="GO" id="GO:0051287">
    <property type="term" value="F:NAD binding"/>
    <property type="evidence" value="ECO:0007669"/>
    <property type="project" value="InterPro"/>
</dbReference>
<reference evidence="7" key="2">
    <citation type="submission" date="2023-05" db="EMBL/GenBank/DDBJ databases">
        <authorList>
            <person name="Fouks B."/>
        </authorList>
    </citation>
    <scope>NUCLEOTIDE SEQUENCE</scope>
    <source>
        <strain evidence="7">Stay&amp;Tobe</strain>
        <tissue evidence="7">Testes</tissue>
    </source>
</reference>
<evidence type="ECO:0000259" key="6">
    <source>
        <dbReference type="SMART" id="SM01274"/>
    </source>
</evidence>
<keyword evidence="2" id="KW-0520">NAD</keyword>
<dbReference type="SUPFAM" id="SSF51735">
    <property type="entry name" value="NAD(P)-binding Rossmann-fold domains"/>
    <property type="match status" value="1"/>
</dbReference>
<dbReference type="InterPro" id="IPR046346">
    <property type="entry name" value="Aminoacid_DH-like_N_sf"/>
</dbReference>
<dbReference type="GO" id="GO:0006108">
    <property type="term" value="P:malate metabolic process"/>
    <property type="evidence" value="ECO:0007669"/>
    <property type="project" value="TreeGrafter"/>
</dbReference>
<evidence type="ECO:0000313" key="7">
    <source>
        <dbReference type="EMBL" id="KAJ9586788.1"/>
    </source>
</evidence>
<dbReference type="GO" id="GO:0004470">
    <property type="term" value="F:malic enzyme activity"/>
    <property type="evidence" value="ECO:0007669"/>
    <property type="project" value="InterPro"/>
</dbReference>
<reference evidence="7" key="1">
    <citation type="journal article" date="2023" name="IScience">
        <title>Live-bearing cockroach genome reveals convergent evolutionary mechanisms linked to viviparity in insects and beyond.</title>
        <authorList>
            <person name="Fouks B."/>
            <person name="Harrison M.C."/>
            <person name="Mikhailova A.A."/>
            <person name="Marchal E."/>
            <person name="English S."/>
            <person name="Carruthers M."/>
            <person name="Jennings E.C."/>
            <person name="Chiamaka E.L."/>
            <person name="Frigard R.A."/>
            <person name="Pippel M."/>
            <person name="Attardo G.M."/>
            <person name="Benoit J.B."/>
            <person name="Bornberg-Bauer E."/>
            <person name="Tobe S.S."/>
        </authorList>
    </citation>
    <scope>NUCLEOTIDE SEQUENCE</scope>
    <source>
        <strain evidence="7">Stay&amp;Tobe</strain>
    </source>
</reference>
<proteinExistence type="inferred from homology"/>
<feature type="domain" description="Malic enzyme NAD-binding" evidence="5">
    <location>
        <begin position="279"/>
        <end position="531"/>
    </location>
</feature>
<evidence type="ECO:0008006" key="9">
    <source>
        <dbReference type="Google" id="ProtNLM"/>
    </source>
</evidence>
<feature type="binding site" evidence="3">
    <location>
        <position position="462"/>
    </location>
    <ligand>
        <name>(S)-malate</name>
        <dbReference type="ChEBI" id="CHEBI:15589"/>
    </ligand>
</feature>
<dbReference type="Proteomes" id="UP001233999">
    <property type="component" value="Unassembled WGS sequence"/>
</dbReference>
<dbReference type="PIRSF" id="PIRSF000106">
    <property type="entry name" value="ME"/>
    <property type="match status" value="1"/>
</dbReference>
<dbReference type="InterPro" id="IPR036291">
    <property type="entry name" value="NAD(P)-bd_dom_sf"/>
</dbReference>
<protein>
    <recommendedName>
        <fullName evidence="9">Malic enzyme</fullName>
    </recommendedName>
</protein>
<dbReference type="GO" id="GO:0046872">
    <property type="term" value="F:metal ion binding"/>
    <property type="evidence" value="ECO:0007669"/>
    <property type="project" value="UniProtKB-KW"/>
</dbReference>
<evidence type="ECO:0000313" key="8">
    <source>
        <dbReference type="Proteomes" id="UP001233999"/>
    </source>
</evidence>
<dbReference type="InterPro" id="IPR012301">
    <property type="entry name" value="Malic_N_dom"/>
</dbReference>
<name>A0AAD7ZU88_DIPPU</name>
<dbReference type="AlphaFoldDB" id="A0AAD7ZU88"/>
<feature type="binding site" evidence="3">
    <location>
        <position position="418"/>
    </location>
    <ligand>
        <name>(S)-malate</name>
        <dbReference type="ChEBI" id="CHEBI:15589"/>
    </ligand>
</feature>
<evidence type="ECO:0000256" key="1">
    <source>
        <dbReference type="ARBA" id="ARBA00008785"/>
    </source>
</evidence>
<evidence type="ECO:0000256" key="4">
    <source>
        <dbReference type="PIRSR" id="PIRSR000106-3"/>
    </source>
</evidence>
<comment type="cofactor">
    <cofactor evidence="4">
        <name>Mg(2+)</name>
        <dbReference type="ChEBI" id="CHEBI:18420"/>
    </cofactor>
    <cofactor evidence="4">
        <name>Mn(2+)</name>
        <dbReference type="ChEBI" id="CHEBI:29035"/>
    </cofactor>
    <text evidence="4">Divalent metal cations. Prefers magnesium or manganese.</text>
</comment>
<evidence type="ECO:0000259" key="5">
    <source>
        <dbReference type="SMART" id="SM00919"/>
    </source>
</evidence>
<dbReference type="InterPro" id="IPR012302">
    <property type="entry name" value="Malic_NAD-bd"/>
</dbReference>
<keyword evidence="4" id="KW-0479">Metal-binding</keyword>
<evidence type="ECO:0000256" key="3">
    <source>
        <dbReference type="PIRSR" id="PIRSR000106-2"/>
    </source>
</evidence>
<feature type="non-terminal residue" evidence="7">
    <location>
        <position position="1"/>
    </location>
</feature>
<keyword evidence="8" id="KW-1185">Reference proteome</keyword>
<dbReference type="Pfam" id="PF03949">
    <property type="entry name" value="Malic_M"/>
    <property type="match status" value="1"/>
</dbReference>
<comment type="caution">
    <text evidence="7">The sequence shown here is derived from an EMBL/GenBank/DDBJ whole genome shotgun (WGS) entry which is preliminary data.</text>
</comment>
<dbReference type="SMART" id="SM00919">
    <property type="entry name" value="Malic_M"/>
    <property type="match status" value="1"/>
</dbReference>
<accession>A0AAD7ZU88</accession>
<dbReference type="InterPro" id="IPR037062">
    <property type="entry name" value="Malic_N_dom_sf"/>
</dbReference>
<evidence type="ECO:0000256" key="2">
    <source>
        <dbReference type="ARBA" id="ARBA00023027"/>
    </source>
</evidence>
<feature type="domain" description="Malic enzyme N-terminal" evidence="6">
    <location>
        <begin position="147"/>
        <end position="269"/>
    </location>
</feature>
<dbReference type="GO" id="GO:0016616">
    <property type="term" value="F:oxidoreductase activity, acting on the CH-OH group of donors, NAD or NADP as acceptor"/>
    <property type="evidence" value="ECO:0007669"/>
    <property type="project" value="InterPro"/>
</dbReference>
<dbReference type="SUPFAM" id="SSF53223">
    <property type="entry name" value="Aminoacid dehydrogenase-like, N-terminal domain"/>
    <property type="match status" value="1"/>
</dbReference>
<dbReference type="Gene3D" id="3.40.50.10380">
    <property type="entry name" value="Malic enzyme, N-terminal domain"/>
    <property type="match status" value="2"/>
</dbReference>
<feature type="binding site" evidence="4">
    <location>
        <position position="278"/>
    </location>
    <ligand>
        <name>a divalent metal cation</name>
        <dbReference type="ChEBI" id="CHEBI:60240"/>
    </ligand>
</feature>
<gene>
    <name evidence="7" type="ORF">L9F63_019621</name>
</gene>